<dbReference type="EMBL" id="PP934564">
    <property type="protein sequence ID" value="XDI99257.1"/>
    <property type="molecule type" value="Genomic_DNA"/>
</dbReference>
<proteinExistence type="predicted"/>
<sequence>MIREITGEEYASPAQYRQRYLLAALKERGFFNGS</sequence>
<evidence type="ECO:0000313" key="1">
    <source>
        <dbReference type="EMBL" id="XDI99257.1"/>
    </source>
</evidence>
<name>A0AB39C012_9VIRU</name>
<organism evidence="1">
    <name type="scientific">Klebsiella phage RothD</name>
    <dbReference type="NCBI Taxonomy" id="3229749"/>
    <lineage>
        <taxon>Viruses</taxon>
    </lineage>
</organism>
<protein>
    <submittedName>
        <fullName evidence="1">Uncharacterized protein</fullName>
    </submittedName>
</protein>
<reference evidence="1" key="1">
    <citation type="submission" date="2024-06" db="EMBL/GenBank/DDBJ databases">
        <title>KlebPhaCol: A community-driven resource for collaborative research in Klebsiella.</title>
        <authorList>
            <person name="Rothschild-Rodriguez D."/>
            <person name="Lambon K.S."/>
            <person name="Nobrega F.L."/>
        </authorList>
    </citation>
    <scope>NUCLEOTIDE SEQUENCE</scope>
</reference>
<accession>A0AB39C012</accession>